<dbReference type="RefSeq" id="WP_273911099.1">
    <property type="nucleotide sequence ID" value="NZ_JAMDGX010000037.1"/>
</dbReference>
<comment type="caution">
    <text evidence="1">The sequence shown here is derived from an EMBL/GenBank/DDBJ whole genome shotgun (WGS) entry which is preliminary data.</text>
</comment>
<gene>
    <name evidence="1" type="ORF">M5G11_07730</name>
</gene>
<dbReference type="EMBL" id="JAMDGY010000020">
    <property type="protein sequence ID" value="MDD0990427.1"/>
    <property type="molecule type" value="Genomic_DNA"/>
</dbReference>
<accession>A0ABT5NQJ4</accession>
<evidence type="ECO:0000313" key="1">
    <source>
        <dbReference type="EMBL" id="MDD0990427.1"/>
    </source>
</evidence>
<sequence length="96" mass="11161">MERGFKQARYDVMSALEAGDYQHAIRGEIDVKNQLATGEVSATEVIEIIRHCNGMHHCSSPHHNVPDIEVHVLKRVGWYIKFYFIEPDVWFISVHR</sequence>
<organism evidence="1 2">
    <name type="scientific">Pseudomonas fontis</name>
    <dbReference type="NCBI Taxonomy" id="2942633"/>
    <lineage>
        <taxon>Bacteria</taxon>
        <taxon>Pseudomonadati</taxon>
        <taxon>Pseudomonadota</taxon>
        <taxon>Gammaproteobacteria</taxon>
        <taxon>Pseudomonadales</taxon>
        <taxon>Pseudomonadaceae</taxon>
        <taxon>Pseudomonas</taxon>
    </lineage>
</organism>
<keyword evidence="2" id="KW-1185">Reference proteome</keyword>
<reference evidence="1 2" key="1">
    <citation type="submission" date="2022-05" db="EMBL/GenBank/DDBJ databases">
        <title>Novel Pseudomonas spp. Isolated from a Rainbow Trout Aquaculture Facility.</title>
        <authorList>
            <person name="Testerman T."/>
            <person name="Graf J."/>
        </authorList>
    </citation>
    <scope>NUCLEOTIDE SEQUENCE [LARGE SCALE GENOMIC DNA]</scope>
    <source>
        <strain evidence="1 2">ID681</strain>
    </source>
</reference>
<name>A0ABT5NQJ4_9PSED</name>
<evidence type="ECO:0000313" key="2">
    <source>
        <dbReference type="Proteomes" id="UP001148203"/>
    </source>
</evidence>
<protein>
    <submittedName>
        <fullName evidence="1">Uncharacterized protein</fullName>
    </submittedName>
</protein>
<proteinExistence type="predicted"/>
<dbReference type="Proteomes" id="UP001148203">
    <property type="component" value="Unassembled WGS sequence"/>
</dbReference>